<dbReference type="EMBL" id="CP031226">
    <property type="protein sequence ID" value="AXH59507.1"/>
    <property type="molecule type" value="Genomic_DNA"/>
</dbReference>
<keyword evidence="1" id="KW-1133">Transmembrane helix</keyword>
<protein>
    <submittedName>
        <fullName evidence="2">Uncharacterized protein</fullName>
    </submittedName>
</protein>
<geneLocation type="plasmid" evidence="3">
    <name>pmppla107</name>
</geneLocation>
<organism evidence="2 3">
    <name type="scientific">Pseudomonas amygdali pv. lachrymans str. M301315</name>
    <dbReference type="NCBI Taxonomy" id="629260"/>
    <lineage>
        <taxon>Bacteria</taxon>
        <taxon>Pseudomonadati</taxon>
        <taxon>Pseudomonadota</taxon>
        <taxon>Gammaproteobacteria</taxon>
        <taxon>Pseudomonadales</taxon>
        <taxon>Pseudomonadaceae</taxon>
        <taxon>Pseudomonas</taxon>
        <taxon>Pseudomonas amygdali</taxon>
    </lineage>
</organism>
<dbReference type="Proteomes" id="UP000006426">
    <property type="component" value="Plasmid pmppla107"/>
</dbReference>
<dbReference type="AlphaFoldDB" id="A0AAD0M657"/>
<evidence type="ECO:0000256" key="1">
    <source>
        <dbReference type="SAM" id="Phobius"/>
    </source>
</evidence>
<name>A0AAD0M657_PSEAV</name>
<dbReference type="RefSeq" id="WP_005742296.1">
    <property type="nucleotide sequence ID" value="NZ_CP031226.1"/>
</dbReference>
<evidence type="ECO:0000313" key="3">
    <source>
        <dbReference type="Proteomes" id="UP000006426"/>
    </source>
</evidence>
<evidence type="ECO:0000313" key="2">
    <source>
        <dbReference type="EMBL" id="AXH59507.1"/>
    </source>
</evidence>
<keyword evidence="1" id="KW-0812">Transmembrane</keyword>
<feature type="transmembrane region" description="Helical" evidence="1">
    <location>
        <begin position="55"/>
        <end position="76"/>
    </location>
</feature>
<sequence length="99" mass="11086">MDSKHTLDLEKLSPEDRKARVTELLNEISARNDASGEPGPTASEHKNRYLMSLSMIFYATILGSTLLLASTVYFQFIPAPLTYITTQDGRIIELTPIKK</sequence>
<keyword evidence="2" id="KW-0614">Plasmid</keyword>
<reference evidence="2 3" key="1">
    <citation type="journal article" date="2011" name="PLoS Pathog.">
        <title>Dynamic evolution of pathogenicity revealed by sequencing and comparative genomics of 19 Pseudomonas syringae isolates.</title>
        <authorList>
            <person name="Baltrus D.A."/>
            <person name="Nishimura M.T."/>
            <person name="Romanchuk A."/>
            <person name="Chang J.H."/>
            <person name="Mukhtar M.S."/>
            <person name="Cherkis K."/>
            <person name="Roach J."/>
            <person name="Grant S.R."/>
            <person name="Jones C.D."/>
            <person name="Dangl J.L."/>
        </authorList>
    </citation>
    <scope>NUCLEOTIDE SEQUENCE [LARGE SCALE GENOMIC DNA]</scope>
    <source>
        <strain evidence="2 3">M301315</strain>
    </source>
</reference>
<accession>A0AAD0M657</accession>
<proteinExistence type="predicted"/>
<gene>
    <name evidence="2" type="ORF">PLA107_030230</name>
</gene>
<dbReference type="GeneID" id="39473758"/>
<keyword evidence="1" id="KW-0472">Membrane</keyword>